<gene>
    <name evidence="1" type="ORF">BYL167_LOCUS41839</name>
    <name evidence="2" type="ORF">SMN809_LOCUS46237</name>
</gene>
<dbReference type="EMBL" id="CAJOBI010143429">
    <property type="protein sequence ID" value="CAF4778352.1"/>
    <property type="molecule type" value="Genomic_DNA"/>
</dbReference>
<dbReference type="Proteomes" id="UP000681967">
    <property type="component" value="Unassembled WGS sequence"/>
</dbReference>
<feature type="non-terminal residue" evidence="2">
    <location>
        <position position="77"/>
    </location>
</feature>
<protein>
    <submittedName>
        <fullName evidence="2">Uncharacterized protein</fullName>
    </submittedName>
</protein>
<organism evidence="2 3">
    <name type="scientific">Rotaria magnacalcarata</name>
    <dbReference type="NCBI Taxonomy" id="392030"/>
    <lineage>
        <taxon>Eukaryota</taxon>
        <taxon>Metazoa</taxon>
        <taxon>Spiralia</taxon>
        <taxon>Gnathifera</taxon>
        <taxon>Rotifera</taxon>
        <taxon>Eurotatoria</taxon>
        <taxon>Bdelloidea</taxon>
        <taxon>Philodinida</taxon>
        <taxon>Philodinidae</taxon>
        <taxon>Rotaria</taxon>
    </lineage>
</organism>
<evidence type="ECO:0000313" key="3">
    <source>
        <dbReference type="Proteomes" id="UP000676336"/>
    </source>
</evidence>
<comment type="caution">
    <text evidence="2">The sequence shown here is derived from an EMBL/GenBank/DDBJ whole genome shotgun (WGS) entry which is preliminary data.</text>
</comment>
<proteinExistence type="predicted"/>
<name>A0A8S3AYC2_9BILA</name>
<dbReference type="EMBL" id="CAJOBH010107084">
    <property type="protein sequence ID" value="CAF4642786.1"/>
    <property type="molecule type" value="Genomic_DNA"/>
</dbReference>
<reference evidence="2" key="1">
    <citation type="submission" date="2021-02" db="EMBL/GenBank/DDBJ databases">
        <authorList>
            <person name="Nowell W R."/>
        </authorList>
    </citation>
    <scope>NUCLEOTIDE SEQUENCE</scope>
</reference>
<sequence length="77" mass="8711">MDHTLSTYLTIRCLTEGRTSNEHTKLIDNTFDYVTLGDEIGLRVLPDGCITFSCDNRHVKPLFNIDLTVNDNPAVQQ</sequence>
<dbReference type="AlphaFoldDB" id="A0A8S3AYC2"/>
<accession>A0A8S3AYC2</accession>
<evidence type="ECO:0000313" key="1">
    <source>
        <dbReference type="EMBL" id="CAF4642786.1"/>
    </source>
</evidence>
<evidence type="ECO:0000313" key="2">
    <source>
        <dbReference type="EMBL" id="CAF4778352.1"/>
    </source>
</evidence>
<dbReference type="Proteomes" id="UP000676336">
    <property type="component" value="Unassembled WGS sequence"/>
</dbReference>